<proteinExistence type="predicted"/>
<reference evidence="2 3" key="1">
    <citation type="journal article" date="2019" name="Nat. Ecol. Evol.">
        <title>Megaphylogeny resolves global patterns of mushroom evolution.</title>
        <authorList>
            <person name="Varga T."/>
            <person name="Krizsan K."/>
            <person name="Foldi C."/>
            <person name="Dima B."/>
            <person name="Sanchez-Garcia M."/>
            <person name="Sanchez-Ramirez S."/>
            <person name="Szollosi G.J."/>
            <person name="Szarkandi J.G."/>
            <person name="Papp V."/>
            <person name="Albert L."/>
            <person name="Andreopoulos W."/>
            <person name="Angelini C."/>
            <person name="Antonin V."/>
            <person name="Barry K.W."/>
            <person name="Bougher N.L."/>
            <person name="Buchanan P."/>
            <person name="Buyck B."/>
            <person name="Bense V."/>
            <person name="Catcheside P."/>
            <person name="Chovatia M."/>
            <person name="Cooper J."/>
            <person name="Damon W."/>
            <person name="Desjardin D."/>
            <person name="Finy P."/>
            <person name="Geml J."/>
            <person name="Haridas S."/>
            <person name="Hughes K."/>
            <person name="Justo A."/>
            <person name="Karasinski D."/>
            <person name="Kautmanova I."/>
            <person name="Kiss B."/>
            <person name="Kocsube S."/>
            <person name="Kotiranta H."/>
            <person name="LaButti K.M."/>
            <person name="Lechner B.E."/>
            <person name="Liimatainen K."/>
            <person name="Lipzen A."/>
            <person name="Lukacs Z."/>
            <person name="Mihaltcheva S."/>
            <person name="Morgado L.N."/>
            <person name="Niskanen T."/>
            <person name="Noordeloos M.E."/>
            <person name="Ohm R.A."/>
            <person name="Ortiz-Santana B."/>
            <person name="Ovrebo C."/>
            <person name="Racz N."/>
            <person name="Riley R."/>
            <person name="Savchenko A."/>
            <person name="Shiryaev A."/>
            <person name="Soop K."/>
            <person name="Spirin V."/>
            <person name="Szebenyi C."/>
            <person name="Tomsovsky M."/>
            <person name="Tulloss R.E."/>
            <person name="Uehling J."/>
            <person name="Grigoriev I.V."/>
            <person name="Vagvolgyi C."/>
            <person name="Papp T."/>
            <person name="Martin F.M."/>
            <person name="Miettinen O."/>
            <person name="Hibbett D.S."/>
            <person name="Nagy L.G."/>
        </authorList>
    </citation>
    <scope>NUCLEOTIDE SEQUENCE [LARGE SCALE GENOMIC DNA]</scope>
    <source>
        <strain evidence="2 3">CBS 962.96</strain>
    </source>
</reference>
<sequence length="219" mass="24338">MAVPPPFMSLQLPRNNGQRQAAPASAQTTSSSDTRSYHRLTKRMASAGSKHVYPSGGQRKHGKKVAPEMARYMHAAQWHYRAASPYTPISTLFRVAHATNDPDDPFIEDMSGNEIPWHVNAYSVLLKCVLGFKSLRNEDLDNCASVGSLNWLDSGSLNRLDNCAAKVRLHCRASYYICELLPKLATMATMAILVLREDLICNENFEGPTEKNENGAKEK</sequence>
<name>A0A4S8M2Y8_DENBC</name>
<keyword evidence="3" id="KW-1185">Reference proteome</keyword>
<dbReference type="EMBL" id="ML179181">
    <property type="protein sequence ID" value="THU96251.1"/>
    <property type="molecule type" value="Genomic_DNA"/>
</dbReference>
<accession>A0A4S8M2Y8</accession>
<feature type="compositionally biased region" description="Low complexity" evidence="1">
    <location>
        <begin position="18"/>
        <end position="34"/>
    </location>
</feature>
<organism evidence="2 3">
    <name type="scientific">Dendrothele bispora (strain CBS 962.96)</name>
    <dbReference type="NCBI Taxonomy" id="1314807"/>
    <lineage>
        <taxon>Eukaryota</taxon>
        <taxon>Fungi</taxon>
        <taxon>Dikarya</taxon>
        <taxon>Basidiomycota</taxon>
        <taxon>Agaricomycotina</taxon>
        <taxon>Agaricomycetes</taxon>
        <taxon>Agaricomycetidae</taxon>
        <taxon>Agaricales</taxon>
        <taxon>Agaricales incertae sedis</taxon>
        <taxon>Dendrothele</taxon>
    </lineage>
</organism>
<evidence type="ECO:0000313" key="2">
    <source>
        <dbReference type="EMBL" id="THU96251.1"/>
    </source>
</evidence>
<dbReference type="Proteomes" id="UP000297245">
    <property type="component" value="Unassembled WGS sequence"/>
</dbReference>
<feature type="region of interest" description="Disordered" evidence="1">
    <location>
        <begin position="1"/>
        <end position="38"/>
    </location>
</feature>
<gene>
    <name evidence="2" type="ORF">K435DRAFT_839134</name>
</gene>
<dbReference type="AlphaFoldDB" id="A0A4S8M2Y8"/>
<evidence type="ECO:0000313" key="3">
    <source>
        <dbReference type="Proteomes" id="UP000297245"/>
    </source>
</evidence>
<evidence type="ECO:0000256" key="1">
    <source>
        <dbReference type="SAM" id="MobiDB-lite"/>
    </source>
</evidence>
<protein>
    <submittedName>
        <fullName evidence="2">Uncharacterized protein</fullName>
    </submittedName>
</protein>